<keyword evidence="4" id="KW-1185">Reference proteome</keyword>
<reference evidence="3" key="1">
    <citation type="submission" date="2023-04" db="EMBL/GenBank/DDBJ databases">
        <title>Phytophthora fragariaefolia NBRC 109709.</title>
        <authorList>
            <person name="Ichikawa N."/>
            <person name="Sato H."/>
            <person name="Tonouchi N."/>
        </authorList>
    </citation>
    <scope>NUCLEOTIDE SEQUENCE</scope>
    <source>
        <strain evidence="3">NBRC 109709</strain>
    </source>
</reference>
<dbReference type="SUPFAM" id="SSF53098">
    <property type="entry name" value="Ribonuclease H-like"/>
    <property type="match status" value="1"/>
</dbReference>
<dbReference type="PANTHER" id="PTHR37984">
    <property type="entry name" value="PROTEIN CBG26694"/>
    <property type="match status" value="1"/>
</dbReference>
<dbReference type="InterPro" id="IPR012337">
    <property type="entry name" value="RNaseH-like_sf"/>
</dbReference>
<evidence type="ECO:0000256" key="1">
    <source>
        <dbReference type="SAM" id="Coils"/>
    </source>
</evidence>
<dbReference type="InterPro" id="IPR036397">
    <property type="entry name" value="RNaseH_sf"/>
</dbReference>
<dbReference type="Proteomes" id="UP001165121">
    <property type="component" value="Unassembled WGS sequence"/>
</dbReference>
<feature type="region of interest" description="Disordered" evidence="2">
    <location>
        <begin position="395"/>
        <end position="461"/>
    </location>
</feature>
<dbReference type="EMBL" id="BSXT01001733">
    <property type="protein sequence ID" value="GMF44825.1"/>
    <property type="molecule type" value="Genomic_DNA"/>
</dbReference>
<dbReference type="Gene3D" id="3.30.420.10">
    <property type="entry name" value="Ribonuclease H-like superfamily/Ribonuclease H"/>
    <property type="match status" value="1"/>
</dbReference>
<keyword evidence="1" id="KW-0175">Coiled coil</keyword>
<dbReference type="AlphaFoldDB" id="A0A9W6XTA2"/>
<evidence type="ECO:0000256" key="2">
    <source>
        <dbReference type="SAM" id="MobiDB-lite"/>
    </source>
</evidence>
<dbReference type="GO" id="GO:0003676">
    <property type="term" value="F:nucleic acid binding"/>
    <property type="evidence" value="ECO:0007669"/>
    <property type="project" value="InterPro"/>
</dbReference>
<name>A0A9W6XTA2_9STRA</name>
<gene>
    <name evidence="3" type="ORF">Pfra01_001580100</name>
</gene>
<sequence length="461" mass="51116">MDPSRTSVLRAEDEDRYYPGATTLRSRSTPSGGGLREQVTVSAALMQERDGVPGSSQYPESLLHAAGDSDDQGAAEVLNVRLFDAVERLPWMGRLMGSTAVAVDIGDREVADKLAAAALERGDGEVVTSEEENKLDLIALNRLGELLIPKSAYSIVTAGTVGSLSTDEAKTCAKSADDYEVDESDLLSYFPKPAWSDEDRDLVAGLVRAIMTYRPQANGTAEIMLQTLTRSLKMYVSDVTQKDWGEYAERLTYSLNTAQDRVRGDTPFYLTHGWDPRSTLEASIPLGSTRRRDRDARRWRYRIQQQYQRAREQVKERLREAIRDRADHHHEQVLPHKIEVGAQVWLYLDRAKEGYAQKLAHMWHGPFQGLELVGDHAARLETAGTSIVFSKTHKTIPRSAGNETCGGRGGLLRPRRSLPAGGQLGDATGRRRVRGRSNRGHEGRSTDSIQSSSSRILGVQE</sequence>
<dbReference type="InterPro" id="IPR050951">
    <property type="entry name" value="Retrovirus_Pol_polyprotein"/>
</dbReference>
<dbReference type="PANTHER" id="PTHR37984:SF5">
    <property type="entry name" value="PROTEIN NYNRIN-LIKE"/>
    <property type="match status" value="1"/>
</dbReference>
<organism evidence="3 4">
    <name type="scientific">Phytophthora fragariaefolia</name>
    <dbReference type="NCBI Taxonomy" id="1490495"/>
    <lineage>
        <taxon>Eukaryota</taxon>
        <taxon>Sar</taxon>
        <taxon>Stramenopiles</taxon>
        <taxon>Oomycota</taxon>
        <taxon>Peronosporomycetes</taxon>
        <taxon>Peronosporales</taxon>
        <taxon>Peronosporaceae</taxon>
        <taxon>Phytophthora</taxon>
    </lineage>
</organism>
<proteinExistence type="predicted"/>
<feature type="region of interest" description="Disordered" evidence="2">
    <location>
        <begin position="1"/>
        <end position="35"/>
    </location>
</feature>
<accession>A0A9W6XTA2</accession>
<evidence type="ECO:0000313" key="3">
    <source>
        <dbReference type="EMBL" id="GMF44825.1"/>
    </source>
</evidence>
<comment type="caution">
    <text evidence="3">The sequence shown here is derived from an EMBL/GenBank/DDBJ whole genome shotgun (WGS) entry which is preliminary data.</text>
</comment>
<evidence type="ECO:0000313" key="4">
    <source>
        <dbReference type="Proteomes" id="UP001165121"/>
    </source>
</evidence>
<protein>
    <submittedName>
        <fullName evidence="3">Unnamed protein product</fullName>
    </submittedName>
</protein>
<feature type="coiled-coil region" evidence="1">
    <location>
        <begin position="304"/>
        <end position="331"/>
    </location>
</feature>